<reference evidence="1" key="1">
    <citation type="submission" date="2021-02" db="EMBL/GenBank/DDBJ databases">
        <authorList>
            <person name="Nowell W R."/>
        </authorList>
    </citation>
    <scope>NUCLEOTIDE SEQUENCE</scope>
</reference>
<sequence length="533" mass="60849">MNCSESSFLMIRERSCFQLDNGTFNVKIGLINNLNRLLEFSKQQPSKKIKTSSNADSNSSLSFDFINKYRLLNLPGSLPHLSLLNSLISSSDSRISEGEFRFDQLQKHFDSLNVQYAFGSEDCTGIVKRIKYDSTTNTFTGFPSLLDHGMPVKSYYQNDSFDALKLWLNSISKASLLNVHMIQPVQSADNSSIPSPYLLSAYGIDNTATANDILQRWWYIFNQSLQRNIRIIGFSTGADLKHLRAMRLMSGFLGALPNFQVHQHPQAFQIKIRSHWSWFYLCEQELLLFFQDPTHLVTKWRNRLLSATADLCLGNQSLIKLIAQGIPKSFSYIKIFDYVHSIIIRLGQSEKFHQITQNDKYSKDKIQQLTKTQQQTDENLKRAAKAIRLVVSDKERIASFCNRINSALNVSEKRGLEYVEQLISQLDALVQLPANSDDNNKSSPEMVSCQTMANGFVNLLNRLKKLIISNTNDIQSLKEHCQMLTEQFRQLSEQDVSSHIDSTQTVLVQAHPVRVQVNHHPQSAFKPIKPEQD</sequence>
<dbReference type="EMBL" id="CAJNYU010000667">
    <property type="protein sequence ID" value="CAF3380649.1"/>
    <property type="molecule type" value="Genomic_DNA"/>
</dbReference>
<evidence type="ECO:0000313" key="1">
    <source>
        <dbReference type="EMBL" id="CAF3380649.1"/>
    </source>
</evidence>
<protein>
    <submittedName>
        <fullName evidence="1">Uncharacterized protein</fullName>
    </submittedName>
</protein>
<organism evidence="1 2">
    <name type="scientific">Rotaria socialis</name>
    <dbReference type="NCBI Taxonomy" id="392032"/>
    <lineage>
        <taxon>Eukaryota</taxon>
        <taxon>Metazoa</taxon>
        <taxon>Spiralia</taxon>
        <taxon>Gnathifera</taxon>
        <taxon>Rotifera</taxon>
        <taxon>Eurotatoria</taxon>
        <taxon>Bdelloidea</taxon>
        <taxon>Philodinida</taxon>
        <taxon>Philodinidae</taxon>
        <taxon>Rotaria</taxon>
    </lineage>
</organism>
<name>A0A817YEJ6_9BILA</name>
<comment type="caution">
    <text evidence="1">The sequence shown here is derived from an EMBL/GenBank/DDBJ whole genome shotgun (WGS) entry which is preliminary data.</text>
</comment>
<evidence type="ECO:0000313" key="2">
    <source>
        <dbReference type="Proteomes" id="UP000663869"/>
    </source>
</evidence>
<gene>
    <name evidence="1" type="ORF">FME351_LOCUS7209</name>
</gene>
<dbReference type="AlphaFoldDB" id="A0A817YEJ6"/>
<accession>A0A817YEJ6</accession>
<dbReference type="Proteomes" id="UP000663869">
    <property type="component" value="Unassembled WGS sequence"/>
</dbReference>
<proteinExistence type="predicted"/>